<name>A0A6A6VEH2_9PLEO</name>
<dbReference type="GO" id="GO:0008270">
    <property type="term" value="F:zinc ion binding"/>
    <property type="evidence" value="ECO:0007669"/>
    <property type="project" value="UniProtKB-KW"/>
</dbReference>
<dbReference type="AlphaFoldDB" id="A0A6A6VEH2"/>
<keyword evidence="1" id="KW-0479">Metal-binding</keyword>
<feature type="compositionally biased region" description="Low complexity" evidence="2">
    <location>
        <begin position="31"/>
        <end position="47"/>
    </location>
</feature>
<keyword evidence="1" id="KW-0862">Zinc</keyword>
<evidence type="ECO:0000256" key="1">
    <source>
        <dbReference type="PROSITE-ProRule" id="PRU00175"/>
    </source>
</evidence>
<dbReference type="InterPro" id="IPR001841">
    <property type="entry name" value="Znf_RING"/>
</dbReference>
<keyword evidence="3" id="KW-1133">Transmembrane helix</keyword>
<evidence type="ECO:0000256" key="2">
    <source>
        <dbReference type="SAM" id="MobiDB-lite"/>
    </source>
</evidence>
<feature type="domain" description="RING-type" evidence="4">
    <location>
        <begin position="77"/>
        <end position="133"/>
    </location>
</feature>
<dbReference type="InterPro" id="IPR013083">
    <property type="entry name" value="Znf_RING/FYVE/PHD"/>
</dbReference>
<proteinExistence type="predicted"/>
<evidence type="ECO:0000313" key="6">
    <source>
        <dbReference type="Proteomes" id="UP000799440"/>
    </source>
</evidence>
<dbReference type="OrthoDB" id="8062037at2759"/>
<evidence type="ECO:0000313" key="5">
    <source>
        <dbReference type="EMBL" id="KAF2748613.1"/>
    </source>
</evidence>
<dbReference type="Gene3D" id="3.30.40.10">
    <property type="entry name" value="Zinc/RING finger domain, C3HC4 (zinc finger)"/>
    <property type="match status" value="1"/>
</dbReference>
<dbReference type="SUPFAM" id="SSF57850">
    <property type="entry name" value="RING/U-box"/>
    <property type="match status" value="1"/>
</dbReference>
<keyword evidence="3" id="KW-0472">Membrane</keyword>
<gene>
    <name evidence="5" type="ORF">M011DRAFT_485317</name>
</gene>
<organism evidence="5 6">
    <name type="scientific">Sporormia fimetaria CBS 119925</name>
    <dbReference type="NCBI Taxonomy" id="1340428"/>
    <lineage>
        <taxon>Eukaryota</taxon>
        <taxon>Fungi</taxon>
        <taxon>Dikarya</taxon>
        <taxon>Ascomycota</taxon>
        <taxon>Pezizomycotina</taxon>
        <taxon>Dothideomycetes</taxon>
        <taxon>Pleosporomycetidae</taxon>
        <taxon>Pleosporales</taxon>
        <taxon>Sporormiaceae</taxon>
        <taxon>Sporormia</taxon>
    </lineage>
</organism>
<keyword evidence="3" id="KW-0812">Transmembrane</keyword>
<evidence type="ECO:0000259" key="4">
    <source>
        <dbReference type="PROSITE" id="PS50089"/>
    </source>
</evidence>
<keyword evidence="6" id="KW-1185">Reference proteome</keyword>
<feature type="region of interest" description="Disordered" evidence="2">
    <location>
        <begin position="26"/>
        <end position="48"/>
    </location>
</feature>
<dbReference type="Proteomes" id="UP000799440">
    <property type="component" value="Unassembled WGS sequence"/>
</dbReference>
<accession>A0A6A6VEH2</accession>
<reference evidence="5" key="1">
    <citation type="journal article" date="2020" name="Stud. Mycol.">
        <title>101 Dothideomycetes genomes: a test case for predicting lifestyles and emergence of pathogens.</title>
        <authorList>
            <person name="Haridas S."/>
            <person name="Albert R."/>
            <person name="Binder M."/>
            <person name="Bloem J."/>
            <person name="Labutti K."/>
            <person name="Salamov A."/>
            <person name="Andreopoulos B."/>
            <person name="Baker S."/>
            <person name="Barry K."/>
            <person name="Bills G."/>
            <person name="Bluhm B."/>
            <person name="Cannon C."/>
            <person name="Castanera R."/>
            <person name="Culley D."/>
            <person name="Daum C."/>
            <person name="Ezra D."/>
            <person name="Gonzalez J."/>
            <person name="Henrissat B."/>
            <person name="Kuo A."/>
            <person name="Liang C."/>
            <person name="Lipzen A."/>
            <person name="Lutzoni F."/>
            <person name="Magnuson J."/>
            <person name="Mondo S."/>
            <person name="Nolan M."/>
            <person name="Ohm R."/>
            <person name="Pangilinan J."/>
            <person name="Park H.-J."/>
            <person name="Ramirez L."/>
            <person name="Alfaro M."/>
            <person name="Sun H."/>
            <person name="Tritt A."/>
            <person name="Yoshinaga Y."/>
            <person name="Zwiers L.-H."/>
            <person name="Turgeon B."/>
            <person name="Goodwin S."/>
            <person name="Spatafora J."/>
            <person name="Crous P."/>
            <person name="Grigoriev I."/>
        </authorList>
    </citation>
    <scope>NUCLEOTIDE SEQUENCE</scope>
    <source>
        <strain evidence="5">CBS 119925</strain>
    </source>
</reference>
<dbReference type="EMBL" id="MU006568">
    <property type="protein sequence ID" value="KAF2748613.1"/>
    <property type="molecule type" value="Genomic_DNA"/>
</dbReference>
<keyword evidence="1" id="KW-0863">Zinc-finger</keyword>
<sequence>MPAISNKRPKSTYLELLTSTLGLTRPRRRLPPTITENMSPTPTSSTTALPFRSQASLEHHLRYDAPSPAASVQGQECPVCETMYVKSTTRARHTGRNQRGREVPVALPCGCVVGYQCVKEWVTEDGERNCPVCGVNLYRIDHEVGRFLVGGLALVAVVGAVLGFVYLD</sequence>
<protein>
    <recommendedName>
        <fullName evidence="4">RING-type domain-containing protein</fullName>
    </recommendedName>
</protein>
<feature type="transmembrane region" description="Helical" evidence="3">
    <location>
        <begin position="147"/>
        <end position="167"/>
    </location>
</feature>
<dbReference type="PROSITE" id="PS50089">
    <property type="entry name" value="ZF_RING_2"/>
    <property type="match status" value="1"/>
</dbReference>
<evidence type="ECO:0000256" key="3">
    <source>
        <dbReference type="SAM" id="Phobius"/>
    </source>
</evidence>